<feature type="transmembrane region" description="Helical" evidence="2">
    <location>
        <begin position="69"/>
        <end position="92"/>
    </location>
</feature>
<dbReference type="RefSeq" id="WP_166317371.1">
    <property type="nucleotide sequence ID" value="NZ_CP049866.1"/>
</dbReference>
<name>A0A6G7YF03_9ACTN</name>
<evidence type="ECO:0000313" key="4">
    <source>
        <dbReference type="Proteomes" id="UP000502035"/>
    </source>
</evidence>
<evidence type="ECO:0000313" key="3">
    <source>
        <dbReference type="EMBL" id="QIK75474.1"/>
    </source>
</evidence>
<feature type="transmembrane region" description="Helical" evidence="2">
    <location>
        <begin position="188"/>
        <end position="208"/>
    </location>
</feature>
<feature type="region of interest" description="Disordered" evidence="1">
    <location>
        <begin position="1"/>
        <end position="22"/>
    </location>
</feature>
<keyword evidence="2" id="KW-0812">Transmembrane</keyword>
<feature type="compositionally biased region" description="Low complexity" evidence="1">
    <location>
        <begin position="8"/>
        <end position="18"/>
    </location>
</feature>
<proteinExistence type="predicted"/>
<reference evidence="3 4" key="1">
    <citation type="submission" date="2020-03" db="EMBL/GenBank/DDBJ databases">
        <title>Nocardioides sp. nov., isolated from fish.</title>
        <authorList>
            <person name="Hyun D.-W."/>
            <person name="Bae J.-W."/>
        </authorList>
    </citation>
    <scope>NUCLEOTIDE SEQUENCE [LARGE SCALE GENOMIC DNA]</scope>
    <source>
        <strain evidence="3 4">HDW12A</strain>
    </source>
</reference>
<dbReference type="EMBL" id="CP049866">
    <property type="protein sequence ID" value="QIK75474.1"/>
    <property type="molecule type" value="Genomic_DNA"/>
</dbReference>
<keyword evidence="2" id="KW-0472">Membrane</keyword>
<feature type="transmembrane region" description="Helical" evidence="2">
    <location>
        <begin position="99"/>
        <end position="117"/>
    </location>
</feature>
<dbReference type="KEGG" id="npi:G7071_08505"/>
<dbReference type="Proteomes" id="UP000502035">
    <property type="component" value="Chromosome"/>
</dbReference>
<evidence type="ECO:0008006" key="5">
    <source>
        <dbReference type="Google" id="ProtNLM"/>
    </source>
</evidence>
<keyword evidence="2" id="KW-1133">Transmembrane helix</keyword>
<protein>
    <recommendedName>
        <fullName evidence="5">DUF998 domain-containing protein</fullName>
    </recommendedName>
</protein>
<keyword evidence="4" id="KW-1185">Reference proteome</keyword>
<feature type="transmembrane region" description="Helical" evidence="2">
    <location>
        <begin position="292"/>
        <end position="310"/>
    </location>
</feature>
<organism evidence="3 4">
    <name type="scientific">Nocardioides piscis</name>
    <dbReference type="NCBI Taxonomy" id="2714938"/>
    <lineage>
        <taxon>Bacteria</taxon>
        <taxon>Bacillati</taxon>
        <taxon>Actinomycetota</taxon>
        <taxon>Actinomycetes</taxon>
        <taxon>Propionibacteriales</taxon>
        <taxon>Nocardioidaceae</taxon>
        <taxon>Nocardioides</taxon>
    </lineage>
</organism>
<evidence type="ECO:0000256" key="2">
    <source>
        <dbReference type="SAM" id="Phobius"/>
    </source>
</evidence>
<dbReference type="AlphaFoldDB" id="A0A6G7YF03"/>
<feature type="region of interest" description="Disordered" evidence="1">
    <location>
        <begin position="335"/>
        <end position="359"/>
    </location>
</feature>
<feature type="transmembrane region" description="Helical" evidence="2">
    <location>
        <begin position="261"/>
        <end position="280"/>
    </location>
</feature>
<accession>A0A6G7YF03</accession>
<evidence type="ECO:0000256" key="1">
    <source>
        <dbReference type="SAM" id="MobiDB-lite"/>
    </source>
</evidence>
<feature type="transmembrane region" description="Helical" evidence="2">
    <location>
        <begin position="32"/>
        <end position="49"/>
    </location>
</feature>
<feature type="transmembrane region" description="Helical" evidence="2">
    <location>
        <begin position="220"/>
        <end position="240"/>
    </location>
</feature>
<feature type="transmembrane region" description="Helical" evidence="2">
    <location>
        <begin position="153"/>
        <end position="176"/>
    </location>
</feature>
<sequence>MTQTNTRSPSSPSHQPGSPGTPPTMALRTYRFLRLGVVAVIVLLALSILRESFEADPDCLQASISAYYYTPVQSVFVGALLVLGFTMIVLWGRTPAEDAFFNLAGMLAPVVAFVPTSDSDKCLLVDPTGSSKVSDAEKEAVLDASHAAIDNNMYAYLVALGFVLVALLVIGVLAQTGRRWTWLVETPLAFWGPWLAAAALWVFGLVKFNEPGRVWLYADAHMWSAVVMFVFIVAAVVAVGHDKHRDRPELDEGPEPAWARIYWTLAAVMSIGAVVIFLGHDRLGIDHLADHWVFWLEAWMIGGVLVFWLLQTWDRWHDGAPPRTDAEVVQRRTLAAQRRTEQGVPHGGEPISPRTQGGR</sequence>
<gene>
    <name evidence="3" type="ORF">G7071_08505</name>
</gene>